<name>A0A921E5D4_9HYPH</name>
<gene>
    <name evidence="1" type="ORF">K8W01_18540</name>
</gene>
<dbReference type="EMBL" id="DYYG01000058">
    <property type="protein sequence ID" value="HJE25650.1"/>
    <property type="molecule type" value="Genomic_DNA"/>
</dbReference>
<dbReference type="Proteomes" id="UP000742631">
    <property type="component" value="Unassembled WGS sequence"/>
</dbReference>
<protein>
    <submittedName>
        <fullName evidence="1">Uncharacterized protein</fullName>
    </submittedName>
</protein>
<evidence type="ECO:0000313" key="2">
    <source>
        <dbReference type="Proteomes" id="UP000742631"/>
    </source>
</evidence>
<dbReference type="AlphaFoldDB" id="A0A921E5D4"/>
<evidence type="ECO:0000313" key="1">
    <source>
        <dbReference type="EMBL" id="HJE25650.1"/>
    </source>
</evidence>
<organism evidence="1 2">
    <name type="scientific">Methylorubrum populi</name>
    <dbReference type="NCBI Taxonomy" id="223967"/>
    <lineage>
        <taxon>Bacteria</taxon>
        <taxon>Pseudomonadati</taxon>
        <taxon>Pseudomonadota</taxon>
        <taxon>Alphaproteobacteria</taxon>
        <taxon>Hyphomicrobiales</taxon>
        <taxon>Methylobacteriaceae</taxon>
        <taxon>Methylorubrum</taxon>
    </lineage>
</organism>
<reference evidence="1" key="1">
    <citation type="journal article" date="2021" name="PeerJ">
        <title>Extensive microbial diversity within the chicken gut microbiome revealed by metagenomics and culture.</title>
        <authorList>
            <person name="Gilroy R."/>
            <person name="Ravi A."/>
            <person name="Getino M."/>
            <person name="Pursley I."/>
            <person name="Horton D.L."/>
            <person name="Alikhan N.F."/>
            <person name="Baker D."/>
            <person name="Gharbi K."/>
            <person name="Hall N."/>
            <person name="Watson M."/>
            <person name="Adriaenssens E.M."/>
            <person name="Foster-Nyarko E."/>
            <person name="Jarju S."/>
            <person name="Secka A."/>
            <person name="Antonio M."/>
            <person name="Oren A."/>
            <person name="Chaudhuri R.R."/>
            <person name="La Ragione R."/>
            <person name="Hildebrand F."/>
            <person name="Pallen M.J."/>
        </authorList>
    </citation>
    <scope>NUCLEOTIDE SEQUENCE</scope>
    <source>
        <strain evidence="1">316</strain>
    </source>
</reference>
<proteinExistence type="predicted"/>
<sequence length="154" mass="15865">MPIPMPPVDGRERRRSLIAHAIVDGLILVAIALLLLAGPALAKPALTASGGTVIALSNLASDEGCQPARMSGTVVKRAFGRDGLFLQSVVVEERSGQRSVINVDDGYRGLDAASSGAVKQALDTLLTVGRKVSLRVLGCGAAGRTLSLDAVKPL</sequence>
<comment type="caution">
    <text evidence="1">The sequence shown here is derived from an EMBL/GenBank/DDBJ whole genome shotgun (WGS) entry which is preliminary data.</text>
</comment>
<reference evidence="1" key="2">
    <citation type="submission" date="2021-09" db="EMBL/GenBank/DDBJ databases">
        <authorList>
            <person name="Gilroy R."/>
        </authorList>
    </citation>
    <scope>NUCLEOTIDE SEQUENCE</scope>
    <source>
        <strain evidence="1">316</strain>
    </source>
</reference>
<accession>A0A921E5D4</accession>